<protein>
    <recommendedName>
        <fullName evidence="4">Adhesin domain-containing protein</fullName>
    </recommendedName>
</protein>
<dbReference type="EMBL" id="CP034549">
    <property type="protein sequence ID" value="AZQ43471.1"/>
    <property type="molecule type" value="Genomic_DNA"/>
</dbReference>
<dbReference type="RefSeq" id="WP_126445909.1">
    <property type="nucleotide sequence ID" value="NZ_CP034549.1"/>
</dbReference>
<dbReference type="Proteomes" id="UP000279600">
    <property type="component" value="Chromosome"/>
</dbReference>
<dbReference type="KEGG" id="noj:EJ995_04195"/>
<keyword evidence="1" id="KW-0732">Signal</keyword>
<dbReference type="OrthoDB" id="1144071at2"/>
<evidence type="ECO:0000256" key="1">
    <source>
        <dbReference type="SAM" id="SignalP"/>
    </source>
</evidence>
<gene>
    <name evidence="2" type="ORF">EJ995_04195</name>
</gene>
<evidence type="ECO:0000313" key="2">
    <source>
        <dbReference type="EMBL" id="AZQ43471.1"/>
    </source>
</evidence>
<dbReference type="AlphaFoldDB" id="A0A3S9MW85"/>
<keyword evidence="3" id="KW-1185">Reference proteome</keyword>
<name>A0A3S9MW85_9FLAO</name>
<evidence type="ECO:0008006" key="4">
    <source>
        <dbReference type="Google" id="ProtNLM"/>
    </source>
</evidence>
<feature type="chain" id="PRO_5019077038" description="Adhesin domain-containing protein" evidence="1">
    <location>
        <begin position="25"/>
        <end position="214"/>
    </location>
</feature>
<accession>A0A3S9MW85</accession>
<sequence length="214" mass="23742">MHIIKLIKQGLLYLSCLMSFSVLAQTDQTRTMSTIDSSNYDQVIMNFDQHVAIEISTNDAGKLVVNEIQAGEYHDMNTVTYNVQDGILYITDVALPHGTLPQDKLSAHKITDTRLLIDLPENKKLSFKAASANVKLSGNYDVIDIDLLNGIAIIDEIQGNATITTVNANIQIKEMPQYNYGLTGHKHLPNIVRDVDQVNYLLVASTKQGEIIVN</sequence>
<feature type="signal peptide" evidence="1">
    <location>
        <begin position="1"/>
        <end position="24"/>
    </location>
</feature>
<evidence type="ECO:0000313" key="3">
    <source>
        <dbReference type="Proteomes" id="UP000279600"/>
    </source>
</evidence>
<proteinExistence type="predicted"/>
<organism evidence="2 3">
    <name type="scientific">Nonlabens ponticola</name>
    <dbReference type="NCBI Taxonomy" id="2496866"/>
    <lineage>
        <taxon>Bacteria</taxon>
        <taxon>Pseudomonadati</taxon>
        <taxon>Bacteroidota</taxon>
        <taxon>Flavobacteriia</taxon>
        <taxon>Flavobacteriales</taxon>
        <taxon>Flavobacteriaceae</taxon>
        <taxon>Nonlabens</taxon>
    </lineage>
</organism>
<reference evidence="2 3" key="1">
    <citation type="submission" date="2018-12" db="EMBL/GenBank/DDBJ databases">
        <title>Complete genome of Nonlabens sp. MJ115.</title>
        <authorList>
            <person name="Choi H.S."/>
            <person name="Jung J."/>
        </authorList>
    </citation>
    <scope>NUCLEOTIDE SEQUENCE [LARGE SCALE GENOMIC DNA]</scope>
    <source>
        <strain evidence="2 3">MJ115</strain>
    </source>
</reference>